<organism evidence="6 7">
    <name type="scientific">Sneathia vaginalis</name>
    <dbReference type="NCBI Taxonomy" id="187101"/>
    <lineage>
        <taxon>Bacteria</taxon>
        <taxon>Fusobacteriati</taxon>
        <taxon>Fusobacteriota</taxon>
        <taxon>Fusobacteriia</taxon>
        <taxon>Fusobacteriales</taxon>
        <taxon>Leptotrichiaceae</taxon>
        <taxon>Sneathia</taxon>
    </lineage>
</organism>
<dbReference type="AlphaFoldDB" id="A0A0E3UUC6"/>
<comment type="similarity">
    <text evidence="4">Belongs to the peptidase C1 family.</text>
</comment>
<dbReference type="Gene3D" id="3.90.70.10">
    <property type="entry name" value="Cysteine proteinases"/>
    <property type="match status" value="1"/>
</dbReference>
<dbReference type="GO" id="GO:0005737">
    <property type="term" value="C:cytoplasm"/>
    <property type="evidence" value="ECO:0007669"/>
    <property type="project" value="TreeGrafter"/>
</dbReference>
<dbReference type="EMBL" id="CP011280">
    <property type="protein sequence ID" value="AKC95168.1"/>
    <property type="molecule type" value="Genomic_DNA"/>
</dbReference>
<dbReference type="PANTHER" id="PTHR10363:SF2">
    <property type="entry name" value="BLEOMYCIN HYDROLASE"/>
    <property type="match status" value="1"/>
</dbReference>
<sequence>MERIDFNDIERYALSYEQKGLKVLQNSVHKNGINNATFNAEAQIKDQHVYSVDIKTGAVANQRQSGRCWMFAALNTFRHKLNKDYKLKDFELSQTYTFFFDKLEKSNYFLENILKTLDEDLDSRLVHFLLATPQQDGGQWDMLASIIEKYGIVPKYAMPEAFHSTSSMRLDDLLNKKLRKSAQILRSLHEEGKSVDELRKLKDEILDEIYSFLVVSLGKPPKAFTFEYEDKDGKFHRDENITPKEFFNKYVGIDLNDYISLINAPTKDKPYHKTFTVDYLGNVLGGRQVKYLNVTMEELKQAAISQLQDGVTVWFGCDVGQSSDRQLGIMDLNIFEVDKSLGIDFSMTKEISLDYCESLMTHAMVLSGVNILNEKPTRWKVENSWGDQPGNKGYFVMSDEWMDKYTYQVVVNKKYLPENLRKLIEQEPIVLKPWDPMGSLALMK</sequence>
<dbReference type="InterPro" id="IPR038765">
    <property type="entry name" value="Papain-like_cys_pep_sf"/>
</dbReference>
<dbReference type="Proteomes" id="UP000033103">
    <property type="component" value="Chromosome"/>
</dbReference>
<dbReference type="GO" id="GO:0043418">
    <property type="term" value="P:homocysteine catabolic process"/>
    <property type="evidence" value="ECO:0007669"/>
    <property type="project" value="TreeGrafter"/>
</dbReference>
<dbReference type="OrthoDB" id="1111399at2"/>
<dbReference type="PIRSF" id="PIRSF005700">
    <property type="entry name" value="PepC"/>
    <property type="match status" value="1"/>
</dbReference>
<evidence type="ECO:0000256" key="4">
    <source>
        <dbReference type="PIRNR" id="PIRNR005700"/>
    </source>
</evidence>
<evidence type="ECO:0000313" key="7">
    <source>
        <dbReference type="Proteomes" id="UP000033103"/>
    </source>
</evidence>
<dbReference type="PATRIC" id="fig|1069640.6.peg.194"/>
<dbReference type="CDD" id="cd00585">
    <property type="entry name" value="Peptidase_C1B"/>
    <property type="match status" value="1"/>
</dbReference>
<feature type="active site" evidence="5">
    <location>
        <position position="383"/>
    </location>
</feature>
<dbReference type="GO" id="GO:0070005">
    <property type="term" value="F:cysteine-type aminopeptidase activity"/>
    <property type="evidence" value="ECO:0007669"/>
    <property type="project" value="InterPro"/>
</dbReference>
<accession>A0A0E3UUC6</accession>
<dbReference type="Pfam" id="PF03051">
    <property type="entry name" value="Peptidase_C1_2"/>
    <property type="match status" value="1"/>
</dbReference>
<keyword evidence="1 4" id="KW-0645">Protease</keyword>
<gene>
    <name evidence="6" type="ORF">VC03_01030</name>
</gene>
<evidence type="ECO:0000256" key="2">
    <source>
        <dbReference type="ARBA" id="ARBA00022801"/>
    </source>
</evidence>
<evidence type="ECO:0000313" key="6">
    <source>
        <dbReference type="EMBL" id="AKC95168.1"/>
    </source>
</evidence>
<keyword evidence="2 4" id="KW-0378">Hydrolase</keyword>
<dbReference type="PANTHER" id="PTHR10363">
    <property type="entry name" value="BLEOMYCIN HYDROLASE"/>
    <property type="match status" value="1"/>
</dbReference>
<dbReference type="PROSITE" id="PS00139">
    <property type="entry name" value="THIOL_PROTEASE_CYS"/>
    <property type="match status" value="1"/>
</dbReference>
<feature type="active site" evidence="5">
    <location>
        <position position="68"/>
    </location>
</feature>
<evidence type="ECO:0000256" key="3">
    <source>
        <dbReference type="ARBA" id="ARBA00022807"/>
    </source>
</evidence>
<evidence type="ECO:0000256" key="5">
    <source>
        <dbReference type="PIRSR" id="PIRSR005700-1"/>
    </source>
</evidence>
<dbReference type="GO" id="GO:0009636">
    <property type="term" value="P:response to toxic substance"/>
    <property type="evidence" value="ECO:0007669"/>
    <property type="project" value="TreeGrafter"/>
</dbReference>
<protein>
    <recommendedName>
        <fullName evidence="4">Aminopeptidase</fullName>
    </recommendedName>
</protein>
<dbReference type="HOGENOM" id="CLU_038600_0_1_0"/>
<keyword evidence="3 4" id="KW-0788">Thiol protease</keyword>
<name>A0A0E3UUC6_9FUSO</name>
<proteinExistence type="inferred from homology"/>
<dbReference type="InterPro" id="IPR004134">
    <property type="entry name" value="Peptidase_C1B"/>
</dbReference>
<reference evidence="6 7" key="1">
    <citation type="journal article" date="2012" name="BMC Genomics">
        <title>Genomic sequence analysis and characterization of Sneathia amnii sp. nov.</title>
        <authorList>
            <consortium name="Vaginal Microbiome Consortium (additional members)"/>
            <person name="Harwich M.D.Jr."/>
            <person name="Serrano M.G."/>
            <person name="Fettweis J.M."/>
            <person name="Alves J.M."/>
            <person name="Reimers M.A."/>
            <person name="Buck G.A."/>
            <person name="Jefferson K.K."/>
        </authorList>
    </citation>
    <scope>NUCLEOTIDE SEQUENCE [LARGE SCALE GENOMIC DNA]</scope>
    <source>
        <strain evidence="6 7">SN35</strain>
    </source>
</reference>
<keyword evidence="4 6" id="KW-0031">Aminopeptidase</keyword>
<dbReference type="InterPro" id="IPR000169">
    <property type="entry name" value="Pept_cys_AS"/>
</dbReference>
<dbReference type="KEGG" id="sns:VC03_01030"/>
<evidence type="ECO:0000256" key="1">
    <source>
        <dbReference type="ARBA" id="ARBA00022670"/>
    </source>
</evidence>
<feature type="active site" evidence="5">
    <location>
        <position position="362"/>
    </location>
</feature>
<dbReference type="SUPFAM" id="SSF54001">
    <property type="entry name" value="Cysteine proteinases"/>
    <property type="match status" value="1"/>
</dbReference>
<keyword evidence="7" id="KW-1185">Reference proteome</keyword>
<dbReference type="RefSeq" id="WP_046328274.1">
    <property type="nucleotide sequence ID" value="NZ_CAUPIC010000020.1"/>
</dbReference>
<dbReference type="GO" id="GO:0006508">
    <property type="term" value="P:proteolysis"/>
    <property type="evidence" value="ECO:0007669"/>
    <property type="project" value="UniProtKB-KW"/>
</dbReference>